<protein>
    <submittedName>
        <fullName evidence="1">Uncharacterized protein</fullName>
    </submittedName>
</protein>
<accession>A0ACB7ZAX9</accession>
<organism evidence="1 2">
    <name type="scientific">Vaccinium darrowii</name>
    <dbReference type="NCBI Taxonomy" id="229202"/>
    <lineage>
        <taxon>Eukaryota</taxon>
        <taxon>Viridiplantae</taxon>
        <taxon>Streptophyta</taxon>
        <taxon>Embryophyta</taxon>
        <taxon>Tracheophyta</taxon>
        <taxon>Spermatophyta</taxon>
        <taxon>Magnoliopsida</taxon>
        <taxon>eudicotyledons</taxon>
        <taxon>Gunneridae</taxon>
        <taxon>Pentapetalae</taxon>
        <taxon>asterids</taxon>
        <taxon>Ericales</taxon>
        <taxon>Ericaceae</taxon>
        <taxon>Vaccinioideae</taxon>
        <taxon>Vaccinieae</taxon>
        <taxon>Vaccinium</taxon>
    </lineage>
</organism>
<gene>
    <name evidence="1" type="ORF">Vadar_011266</name>
</gene>
<evidence type="ECO:0000313" key="1">
    <source>
        <dbReference type="EMBL" id="KAH7862933.1"/>
    </source>
</evidence>
<evidence type="ECO:0000313" key="2">
    <source>
        <dbReference type="Proteomes" id="UP000828048"/>
    </source>
</evidence>
<sequence length="98" mass="11112">MAINRVGLEIGIRLISLVKEPKVFIHGNIRSKDVMNRTWPAKNCRASNHVTLNSKLYRDGVLSELKTQQLVKDFGEVYPRLSLIKDITRCSLVHLGVV</sequence>
<reference evidence="1 2" key="1">
    <citation type="journal article" date="2021" name="Hortic Res">
        <title>High-quality reference genome and annotation aids understanding of berry development for evergreen blueberry (Vaccinium darrowii).</title>
        <authorList>
            <person name="Yu J."/>
            <person name="Hulse-Kemp A.M."/>
            <person name="Babiker E."/>
            <person name="Staton M."/>
        </authorList>
    </citation>
    <scope>NUCLEOTIDE SEQUENCE [LARGE SCALE GENOMIC DNA]</scope>
    <source>
        <strain evidence="2">cv. NJ 8807/NJ 8810</strain>
        <tissue evidence="1">Young leaf</tissue>
    </source>
</reference>
<name>A0ACB7ZAX9_9ERIC</name>
<dbReference type="EMBL" id="CM037162">
    <property type="protein sequence ID" value="KAH7862933.1"/>
    <property type="molecule type" value="Genomic_DNA"/>
</dbReference>
<dbReference type="Proteomes" id="UP000828048">
    <property type="component" value="Chromosome 12"/>
</dbReference>
<proteinExistence type="predicted"/>
<comment type="caution">
    <text evidence="1">The sequence shown here is derived from an EMBL/GenBank/DDBJ whole genome shotgun (WGS) entry which is preliminary data.</text>
</comment>
<keyword evidence="2" id="KW-1185">Reference proteome</keyword>